<evidence type="ECO:0000256" key="5">
    <source>
        <dbReference type="ARBA" id="ARBA00023136"/>
    </source>
</evidence>
<dbReference type="Proteomes" id="UP001430755">
    <property type="component" value="Unassembled WGS sequence"/>
</dbReference>
<dbReference type="Pfam" id="PF02687">
    <property type="entry name" value="FtsX"/>
    <property type="match status" value="1"/>
</dbReference>
<dbReference type="EMBL" id="JAJMLW010000001">
    <property type="protein sequence ID" value="MCI2240836.1"/>
    <property type="molecule type" value="Genomic_DNA"/>
</dbReference>
<feature type="transmembrane region" description="Helical" evidence="6">
    <location>
        <begin position="203"/>
        <end position="222"/>
    </location>
</feature>
<keyword evidence="3 6" id="KW-0812">Transmembrane</keyword>
<dbReference type="InterPro" id="IPR003838">
    <property type="entry name" value="ABC3_permease_C"/>
</dbReference>
<evidence type="ECO:0000256" key="1">
    <source>
        <dbReference type="ARBA" id="ARBA00004651"/>
    </source>
</evidence>
<evidence type="ECO:0000313" key="8">
    <source>
        <dbReference type="EMBL" id="MCI2240836.1"/>
    </source>
</evidence>
<dbReference type="PANTHER" id="PTHR46795">
    <property type="entry name" value="ABC TRANSPORTER PERMEASE-RELATED-RELATED"/>
    <property type="match status" value="1"/>
</dbReference>
<feature type="transmembrane region" description="Helical" evidence="6">
    <location>
        <begin position="609"/>
        <end position="631"/>
    </location>
</feature>
<comment type="subcellular location">
    <subcellularLocation>
        <location evidence="1">Cell membrane</location>
        <topology evidence="1">Multi-pass membrane protein</topology>
    </subcellularLocation>
</comment>
<evidence type="ECO:0000259" key="7">
    <source>
        <dbReference type="Pfam" id="PF02687"/>
    </source>
</evidence>
<organism evidence="8 9">
    <name type="scientific">Adlercreutzia faecimuris</name>
    <dbReference type="NCBI Taxonomy" id="2897341"/>
    <lineage>
        <taxon>Bacteria</taxon>
        <taxon>Bacillati</taxon>
        <taxon>Actinomycetota</taxon>
        <taxon>Coriobacteriia</taxon>
        <taxon>Eggerthellales</taxon>
        <taxon>Eggerthellaceae</taxon>
        <taxon>Adlercreutzia</taxon>
    </lineage>
</organism>
<accession>A0ABS9WD94</accession>
<evidence type="ECO:0000313" key="9">
    <source>
        <dbReference type="Proteomes" id="UP001430755"/>
    </source>
</evidence>
<feature type="transmembrane region" description="Helical" evidence="6">
    <location>
        <begin position="17"/>
        <end position="38"/>
    </location>
</feature>
<keyword evidence="5 6" id="KW-0472">Membrane</keyword>
<protein>
    <submittedName>
        <fullName evidence="8">ABC transporter permease</fullName>
    </submittedName>
</protein>
<feature type="transmembrane region" description="Helical" evidence="6">
    <location>
        <begin position="665"/>
        <end position="688"/>
    </location>
</feature>
<feature type="transmembrane region" description="Helical" evidence="6">
    <location>
        <begin position="114"/>
        <end position="138"/>
    </location>
</feature>
<feature type="domain" description="ABC3 transporter permease C-terminal" evidence="7">
    <location>
        <begin position="64"/>
        <end position="181"/>
    </location>
</feature>
<feature type="transmembrane region" description="Helical" evidence="6">
    <location>
        <begin position="287"/>
        <end position="308"/>
    </location>
</feature>
<evidence type="ECO:0000256" key="2">
    <source>
        <dbReference type="ARBA" id="ARBA00022475"/>
    </source>
</evidence>
<dbReference type="InterPro" id="IPR052536">
    <property type="entry name" value="ABC-4_Integral_Memb_Prot"/>
</dbReference>
<feature type="transmembrane region" description="Helical" evidence="6">
    <location>
        <begin position="58"/>
        <end position="80"/>
    </location>
</feature>
<keyword evidence="9" id="KW-1185">Reference proteome</keyword>
<gene>
    <name evidence="8" type="ORF">LPT13_00480</name>
</gene>
<dbReference type="RefSeq" id="WP_242162454.1">
    <property type="nucleotide sequence ID" value="NZ_JAJMLW010000001.1"/>
</dbReference>
<feature type="transmembrane region" description="Helical" evidence="6">
    <location>
        <begin position="242"/>
        <end position="267"/>
    </location>
</feature>
<feature type="transmembrane region" description="Helical" evidence="6">
    <location>
        <begin position="158"/>
        <end position="182"/>
    </location>
</feature>
<keyword evidence="2" id="KW-1003">Cell membrane</keyword>
<reference evidence="8" key="1">
    <citation type="submission" date="2021-11" db="EMBL/GenBank/DDBJ databases">
        <title>A Novel Adlercreutzia Species, isolated from a Allomyrina dichotoma larva feces.</title>
        <authorList>
            <person name="Suh M.K."/>
        </authorList>
    </citation>
    <scope>NUCLEOTIDE SEQUENCE</scope>
    <source>
        <strain evidence="8">JBNU-10</strain>
    </source>
</reference>
<keyword evidence="4 6" id="KW-1133">Transmembrane helix</keyword>
<comment type="caution">
    <text evidence="8">The sequence shown here is derived from an EMBL/GenBank/DDBJ whole genome shotgun (WGS) entry which is preliminary data.</text>
</comment>
<name>A0ABS9WD94_9ACTN</name>
<proteinExistence type="predicted"/>
<sequence length="736" mass="78887">MLLKLALRNIRRSVRDYAVYFITLLFGVAVFYAFNSIGSQQILFDMEATASASVFSTTVYMLGMFSVVVACVLGFLILYANQFLIRRRKREFGTYLVLGMTPGHVSRIVLYETVIVGLVSLAVGLICGVMLSQALSFVTASLFGATMTNYQFVFSSDAFLVTLGCFAGIYLVVSVFNTLTVSRCKLIDLIRADVKNERAGVRNPWVCLVVFIASIAVLAYAYEQLIENGLVMLDAPEFARATVGMLVGTLMFFWSLAGFAIAVLTRLRGVYLRKLNLFTVRQIASKVNTAFLSLWAVCVLLFFSITVFSSGMGLVEVFVGGVEKANPYSATLTAGVWYGPDGTASSSGGPRDRAAEMAAEAPERFAAAESHGWSMAAALQEAAPEQWAETVGAWAQVSIFSDPDSTYAPLIDAAQAVASADAMRLDDLGRVRDTNLSLVALSDFNAARALQGQDPVELAPGTCRLTSNMDMLRPLAEAVAKSEPVVAVAGENLSLTGPVIGDTQLEDNTMAATALVLVVPDETIADLRAEGCIPDTQMLDIQYADNGRSAAENDAALQAIVAALQPRDMGGFDKGTVGARDSYASLLWPVTRIVTAHEMIAQSAGLKLMITYLALYIGFVFLVSTAAILAIQQLSQASDSAPRYRTLWKLGCDQGMIYRSLLAQVMVYFLLPLGLAVCHSVCAVGVLSDSLLSAIGSSSFAPIMMAGALVLVIYGGYMLVTYLASRSLVAGVLREG</sequence>
<dbReference type="PANTHER" id="PTHR46795:SF3">
    <property type="entry name" value="ABC TRANSPORTER PERMEASE"/>
    <property type="match status" value="1"/>
</dbReference>
<evidence type="ECO:0000256" key="4">
    <source>
        <dbReference type="ARBA" id="ARBA00022989"/>
    </source>
</evidence>
<evidence type="ECO:0000256" key="3">
    <source>
        <dbReference type="ARBA" id="ARBA00022692"/>
    </source>
</evidence>
<evidence type="ECO:0000256" key="6">
    <source>
        <dbReference type="SAM" id="Phobius"/>
    </source>
</evidence>
<feature type="transmembrane region" description="Helical" evidence="6">
    <location>
        <begin position="700"/>
        <end position="724"/>
    </location>
</feature>